<dbReference type="InterPro" id="IPR036291">
    <property type="entry name" value="NAD(P)-bd_dom_sf"/>
</dbReference>
<dbReference type="PANTHER" id="PTHR44147">
    <property type="entry name" value="DEHYDROGENASE/REDUCTASE SDR FAMILY MEMBER 1"/>
    <property type="match status" value="1"/>
</dbReference>
<dbReference type="Gene3D" id="3.40.50.720">
    <property type="entry name" value="NAD(P)-binding Rossmann-like Domain"/>
    <property type="match status" value="1"/>
</dbReference>
<organism evidence="1">
    <name type="scientific">marine sediment metagenome</name>
    <dbReference type="NCBI Taxonomy" id="412755"/>
    <lineage>
        <taxon>unclassified sequences</taxon>
        <taxon>metagenomes</taxon>
        <taxon>ecological metagenomes</taxon>
    </lineage>
</organism>
<gene>
    <name evidence="1" type="ORF">LCGC14_2011770</name>
</gene>
<evidence type="ECO:0000313" key="1">
    <source>
        <dbReference type="EMBL" id="KKL79741.1"/>
    </source>
</evidence>
<proteinExistence type="predicted"/>
<protein>
    <submittedName>
        <fullName evidence="1">Uncharacterized protein</fullName>
    </submittedName>
</protein>
<dbReference type="PANTHER" id="PTHR44147:SF2">
    <property type="entry name" value="DEHYDROGENASE_REDUCTASE SDR FAMILY MEMBER 1"/>
    <property type="match status" value="1"/>
</dbReference>
<dbReference type="AlphaFoldDB" id="A0A0F9FMJ0"/>
<accession>A0A0F9FMJ0</accession>
<dbReference type="Pfam" id="PF00106">
    <property type="entry name" value="adh_short"/>
    <property type="match status" value="1"/>
</dbReference>
<feature type="non-terminal residue" evidence="1">
    <location>
        <position position="275"/>
    </location>
</feature>
<dbReference type="SUPFAM" id="SSF51735">
    <property type="entry name" value="NAD(P)-binding Rossmann-fold domains"/>
    <property type="match status" value="1"/>
</dbReference>
<comment type="caution">
    <text evidence="1">The sequence shown here is derived from an EMBL/GenBank/DDBJ whole genome shotgun (WGS) entry which is preliminary data.</text>
</comment>
<reference evidence="1" key="1">
    <citation type="journal article" date="2015" name="Nature">
        <title>Complex archaea that bridge the gap between prokaryotes and eukaryotes.</title>
        <authorList>
            <person name="Spang A."/>
            <person name="Saw J.H."/>
            <person name="Jorgensen S.L."/>
            <person name="Zaremba-Niedzwiedzka K."/>
            <person name="Martijn J."/>
            <person name="Lind A.E."/>
            <person name="van Eijk R."/>
            <person name="Schleper C."/>
            <person name="Guy L."/>
            <person name="Ettema T.J."/>
        </authorList>
    </citation>
    <scope>NUCLEOTIDE SEQUENCE</scope>
</reference>
<sequence length="275" mass="29552">MSLSKMDLTGKVALVTGGGRGLGRGMALALSEAGADVAVASRTLSALEKTAEEIRQRGSRSLPLLTDVSKVDQIKKMIKDINKGKEPTQTKLKLGDTFAEDSKSITDEVVKEIEQHIETKKNIQLYELLNAQSKSIQRHIDSGSVQSLNGIIGDVYDTGGVFSDKIIKNLGLEASVRMIAAKMQSDGKGDLMKEGLMRYARKNNRGLVEGALTESKKRFSNADDIRAMTEKPPETGALSMISVASANGYAMRQLVKGQMALGTTVGSLRATAHLI</sequence>
<dbReference type="EMBL" id="LAZR01023078">
    <property type="protein sequence ID" value="KKL79741.1"/>
    <property type="molecule type" value="Genomic_DNA"/>
</dbReference>
<dbReference type="InterPro" id="IPR002347">
    <property type="entry name" value="SDR_fam"/>
</dbReference>
<name>A0A0F9FMJ0_9ZZZZ</name>